<dbReference type="Pfam" id="PF13567">
    <property type="entry name" value="DUF4131"/>
    <property type="match status" value="1"/>
</dbReference>
<gene>
    <name evidence="8" type="ORF">SAMN05421839_10165</name>
</gene>
<feature type="transmembrane region" description="Helical" evidence="6">
    <location>
        <begin position="7"/>
        <end position="28"/>
    </location>
</feature>
<dbReference type="PANTHER" id="PTHR30619:SF7">
    <property type="entry name" value="BETA-LACTAMASE DOMAIN PROTEIN"/>
    <property type="match status" value="1"/>
</dbReference>
<feature type="transmembrane region" description="Helical" evidence="6">
    <location>
        <begin position="324"/>
        <end position="341"/>
    </location>
</feature>
<reference evidence="8 9" key="1">
    <citation type="submission" date="2016-10" db="EMBL/GenBank/DDBJ databases">
        <authorList>
            <person name="de Groot N.N."/>
        </authorList>
    </citation>
    <scope>NUCLEOTIDE SEQUENCE [LARGE SCALE GENOMIC DNA]</scope>
    <source>
        <strain evidence="8 9">DSM 17073</strain>
    </source>
</reference>
<keyword evidence="2" id="KW-1003">Cell membrane</keyword>
<dbReference type="RefSeq" id="WP_089829218.1">
    <property type="nucleotide sequence ID" value="NZ_BJWI01000001.1"/>
</dbReference>
<dbReference type="GO" id="GO:0005886">
    <property type="term" value="C:plasma membrane"/>
    <property type="evidence" value="ECO:0007669"/>
    <property type="project" value="UniProtKB-SubCell"/>
</dbReference>
<name>A0A1I5KW24_9BACI</name>
<evidence type="ECO:0000259" key="7">
    <source>
        <dbReference type="SMART" id="SM00849"/>
    </source>
</evidence>
<dbReference type="SUPFAM" id="SSF56281">
    <property type="entry name" value="Metallo-hydrolase/oxidoreductase"/>
    <property type="match status" value="1"/>
</dbReference>
<dbReference type="NCBIfam" id="TIGR00360">
    <property type="entry name" value="ComEC_N-term"/>
    <property type="match status" value="1"/>
</dbReference>
<evidence type="ECO:0000256" key="2">
    <source>
        <dbReference type="ARBA" id="ARBA00022475"/>
    </source>
</evidence>
<dbReference type="CDD" id="cd07731">
    <property type="entry name" value="ComA-like_MBL-fold"/>
    <property type="match status" value="1"/>
</dbReference>
<evidence type="ECO:0000256" key="3">
    <source>
        <dbReference type="ARBA" id="ARBA00022692"/>
    </source>
</evidence>
<dbReference type="Pfam" id="PF03772">
    <property type="entry name" value="Competence"/>
    <property type="match status" value="1"/>
</dbReference>
<keyword evidence="3 6" id="KW-0812">Transmembrane</keyword>
<dbReference type="PANTHER" id="PTHR30619">
    <property type="entry name" value="DNA INTERNALIZATION/COMPETENCE PROTEIN COMEC/REC2"/>
    <property type="match status" value="1"/>
</dbReference>
<feature type="transmembrane region" description="Helical" evidence="6">
    <location>
        <begin position="417"/>
        <end position="439"/>
    </location>
</feature>
<dbReference type="Pfam" id="PF00753">
    <property type="entry name" value="Lactamase_B"/>
    <property type="match status" value="1"/>
</dbReference>
<feature type="transmembrane region" description="Helical" evidence="6">
    <location>
        <begin position="224"/>
        <end position="244"/>
    </location>
</feature>
<evidence type="ECO:0000256" key="4">
    <source>
        <dbReference type="ARBA" id="ARBA00022989"/>
    </source>
</evidence>
<protein>
    <submittedName>
        <fullName evidence="8">Competence protein ComEC</fullName>
    </submittedName>
</protein>
<evidence type="ECO:0000256" key="1">
    <source>
        <dbReference type="ARBA" id="ARBA00004651"/>
    </source>
</evidence>
<evidence type="ECO:0000256" key="5">
    <source>
        <dbReference type="ARBA" id="ARBA00023136"/>
    </source>
</evidence>
<feature type="domain" description="Metallo-beta-lactamase" evidence="7">
    <location>
        <begin position="506"/>
        <end position="700"/>
    </location>
</feature>
<dbReference type="InterPro" id="IPR004797">
    <property type="entry name" value="Competence_ComEC/Rec2"/>
</dbReference>
<feature type="transmembrane region" description="Helical" evidence="6">
    <location>
        <begin position="474"/>
        <end position="491"/>
    </location>
</feature>
<organism evidence="8 9">
    <name type="scientific">Halolactibacillus halophilus</name>
    <dbReference type="NCBI Taxonomy" id="306540"/>
    <lineage>
        <taxon>Bacteria</taxon>
        <taxon>Bacillati</taxon>
        <taxon>Bacillota</taxon>
        <taxon>Bacilli</taxon>
        <taxon>Bacillales</taxon>
        <taxon>Bacillaceae</taxon>
        <taxon>Halolactibacillus</taxon>
    </lineage>
</organism>
<feature type="transmembrane region" description="Helical" evidence="6">
    <location>
        <begin position="256"/>
        <end position="272"/>
    </location>
</feature>
<dbReference type="InterPro" id="IPR001279">
    <property type="entry name" value="Metallo-B-lactamas"/>
</dbReference>
<dbReference type="EMBL" id="FOXC01000001">
    <property type="protein sequence ID" value="SFO89082.1"/>
    <property type="molecule type" value="Genomic_DNA"/>
</dbReference>
<feature type="transmembrane region" description="Helical" evidence="6">
    <location>
        <begin position="445"/>
        <end position="462"/>
    </location>
</feature>
<dbReference type="InterPro" id="IPR052159">
    <property type="entry name" value="Competence_DNA_uptake"/>
</dbReference>
<dbReference type="InterPro" id="IPR025405">
    <property type="entry name" value="DUF4131"/>
</dbReference>
<dbReference type="InterPro" id="IPR004477">
    <property type="entry name" value="ComEC_N"/>
</dbReference>
<feature type="transmembrane region" description="Helical" evidence="6">
    <location>
        <begin position="348"/>
        <end position="367"/>
    </location>
</feature>
<evidence type="ECO:0000313" key="8">
    <source>
        <dbReference type="EMBL" id="SFO89082.1"/>
    </source>
</evidence>
<feature type="transmembrane region" description="Helical" evidence="6">
    <location>
        <begin position="387"/>
        <end position="410"/>
    </location>
</feature>
<comment type="subcellular location">
    <subcellularLocation>
        <location evidence="1">Cell membrane</location>
        <topology evidence="1">Multi-pass membrane protein</topology>
    </subcellularLocation>
</comment>
<dbReference type="SMART" id="SM00849">
    <property type="entry name" value="Lactamase_B"/>
    <property type="match status" value="1"/>
</dbReference>
<dbReference type="GO" id="GO:0030420">
    <property type="term" value="P:establishment of competence for transformation"/>
    <property type="evidence" value="ECO:0007669"/>
    <property type="project" value="InterPro"/>
</dbReference>
<sequence>MTHRLYFLVPVSLSAIFLAYISVSWLYVSCLFLAILLLLLFTQSLSVTEVSVFLCVFFVVFFRFADMYEHQTPIESFDQGELMGKVIQVKQQTDTYQRFIIQPDNQPTNVLITHFNPLDFDLVKGQHLRLDVSFEPPESPQNPGMFDYDRYLLTENVAAQAVAETVHYEGESLFSPIFTYRLKFLYHLQSRLSETTFGLVSALVLGEKSLLDDEFKDLFTRWHLTHLLAISGLHVGLMVHMLSLFLTRICRLNKETTWLVLLLVFLTFPFIAGGTPSVFRASLVGLLGYLALIIRTKLSTLDALSFVFLFLIMIKPYWLFQLGFQYSFLVTFSIVLSRPILSRYKHALTSLIFITALSFLITLPLQLTKFYSVNLVSLVINPPVNLLFSLLIIPLCFGIAVIALFVPMLLPVMDHILMTIFNGLFLLLSTIDRFCYFPFITGRPYLLHLILYAVSLFLLLRFIDQEKYRQASRYGILIVIIISLIKIMPYFEPYGQVTQLSIGQADVLVMELPHRKGVYLYDVGATTGKDYIEVTDEAYTRVIKPFLHYRGIHKIDGVFLSHSHQDHIGSLPFLVEDFSVEGIYIHSSFDEDSKLPYLDYTTLKVGQRYRMQQHNFDIVLPITQSLDPNDNSMVIHTTFGPFSFLLTGDISAEQESVFLAQYPDKDMDVLTVAHHGSQTSTSAALLEQLSPKYAIISVGLNNNFHHPHPDVITRLKAHHIQLFRTDTDGAVIYRFHKNNGTYQWYTNNQG</sequence>
<evidence type="ECO:0000256" key="6">
    <source>
        <dbReference type="SAM" id="Phobius"/>
    </source>
</evidence>
<keyword evidence="4 6" id="KW-1133">Transmembrane helix</keyword>
<dbReference type="Gene3D" id="3.60.15.10">
    <property type="entry name" value="Ribonuclease Z/Hydroxyacylglutathione hydrolase-like"/>
    <property type="match status" value="1"/>
</dbReference>
<accession>A0A1I5KW24</accession>
<dbReference type="AlphaFoldDB" id="A0A1I5KW24"/>
<dbReference type="Proteomes" id="UP000242243">
    <property type="component" value="Unassembled WGS sequence"/>
</dbReference>
<evidence type="ECO:0000313" key="9">
    <source>
        <dbReference type="Proteomes" id="UP000242243"/>
    </source>
</evidence>
<dbReference type="NCBIfam" id="TIGR00361">
    <property type="entry name" value="ComEC_Rec2"/>
    <property type="match status" value="1"/>
</dbReference>
<dbReference type="InterPro" id="IPR035681">
    <property type="entry name" value="ComA-like_MBL"/>
</dbReference>
<feature type="transmembrane region" description="Helical" evidence="6">
    <location>
        <begin position="301"/>
        <end position="318"/>
    </location>
</feature>
<feature type="transmembrane region" description="Helical" evidence="6">
    <location>
        <begin position="34"/>
        <end position="62"/>
    </location>
</feature>
<keyword evidence="5 6" id="KW-0472">Membrane</keyword>
<proteinExistence type="predicted"/>
<dbReference type="STRING" id="306540.SAMN05421839_10165"/>
<dbReference type="InterPro" id="IPR036866">
    <property type="entry name" value="RibonucZ/Hydroxyglut_hydro"/>
</dbReference>